<feature type="transmembrane region" description="Helical" evidence="7">
    <location>
        <begin position="194"/>
        <end position="213"/>
    </location>
</feature>
<dbReference type="Proteomes" id="UP000001887">
    <property type="component" value="Chromosome"/>
</dbReference>
<evidence type="ECO:0000256" key="7">
    <source>
        <dbReference type="RuleBase" id="RU363032"/>
    </source>
</evidence>
<dbReference type="Gene3D" id="1.10.3720.10">
    <property type="entry name" value="MetI-like"/>
    <property type="match status" value="1"/>
</dbReference>
<name>D2R3L0_PIRSD</name>
<evidence type="ECO:0000256" key="6">
    <source>
        <dbReference type="ARBA" id="ARBA00023136"/>
    </source>
</evidence>
<dbReference type="SUPFAM" id="SSF161098">
    <property type="entry name" value="MetI-like"/>
    <property type="match status" value="1"/>
</dbReference>
<dbReference type="Pfam" id="PF19300">
    <property type="entry name" value="BPD_transp_1_N"/>
    <property type="match status" value="1"/>
</dbReference>
<dbReference type="PROSITE" id="PS50928">
    <property type="entry name" value="ABC_TM1"/>
    <property type="match status" value="1"/>
</dbReference>
<feature type="transmembrane region" description="Helical" evidence="7">
    <location>
        <begin position="105"/>
        <end position="128"/>
    </location>
</feature>
<evidence type="ECO:0000256" key="5">
    <source>
        <dbReference type="ARBA" id="ARBA00022989"/>
    </source>
</evidence>
<feature type="transmembrane region" description="Helical" evidence="7">
    <location>
        <begin position="253"/>
        <end position="278"/>
    </location>
</feature>
<keyword evidence="4 7" id="KW-0812">Transmembrane</keyword>
<dbReference type="eggNOG" id="COG0601">
    <property type="taxonomic scope" value="Bacteria"/>
</dbReference>
<accession>D2R3L0</accession>
<dbReference type="HOGENOM" id="CLU_036879_1_2_0"/>
<feature type="transmembrane region" description="Helical" evidence="7">
    <location>
        <begin position="140"/>
        <end position="165"/>
    </location>
</feature>
<evidence type="ECO:0000256" key="2">
    <source>
        <dbReference type="ARBA" id="ARBA00022448"/>
    </source>
</evidence>
<keyword evidence="6 7" id="KW-0472">Membrane</keyword>
<dbReference type="GO" id="GO:0055085">
    <property type="term" value="P:transmembrane transport"/>
    <property type="evidence" value="ECO:0007669"/>
    <property type="project" value="InterPro"/>
</dbReference>
<organism evidence="9 10">
    <name type="scientific">Pirellula staleyi (strain ATCC 27377 / DSM 6068 / ICPB 4128)</name>
    <name type="common">Pirella staleyi</name>
    <dbReference type="NCBI Taxonomy" id="530564"/>
    <lineage>
        <taxon>Bacteria</taxon>
        <taxon>Pseudomonadati</taxon>
        <taxon>Planctomycetota</taxon>
        <taxon>Planctomycetia</taxon>
        <taxon>Pirellulales</taxon>
        <taxon>Pirellulaceae</taxon>
        <taxon>Pirellula</taxon>
    </lineage>
</organism>
<dbReference type="InterPro" id="IPR045621">
    <property type="entry name" value="BPD_transp_1_N"/>
</dbReference>
<dbReference type="GO" id="GO:0005886">
    <property type="term" value="C:plasma membrane"/>
    <property type="evidence" value="ECO:0007669"/>
    <property type="project" value="UniProtKB-SubCell"/>
</dbReference>
<comment type="subcellular location">
    <subcellularLocation>
        <location evidence="1 7">Cell membrane</location>
        <topology evidence="1 7">Multi-pass membrane protein</topology>
    </subcellularLocation>
</comment>
<reference evidence="9 10" key="1">
    <citation type="journal article" date="2009" name="Stand. Genomic Sci.">
        <title>Complete genome sequence of Pirellula staleyi type strain (ATCC 27377).</title>
        <authorList>
            <person name="Clum A."/>
            <person name="Tindall B.J."/>
            <person name="Sikorski J."/>
            <person name="Ivanova N."/>
            <person name="Mavrommatis K."/>
            <person name="Lucas S."/>
            <person name="Glavina del Rio T."/>
            <person name="Nolan M."/>
            <person name="Chen F."/>
            <person name="Tice H."/>
            <person name="Pitluck S."/>
            <person name="Cheng J.F."/>
            <person name="Chertkov O."/>
            <person name="Brettin T."/>
            <person name="Han C."/>
            <person name="Detter J.C."/>
            <person name="Kuske C."/>
            <person name="Bruce D."/>
            <person name="Goodwin L."/>
            <person name="Ovchinikova G."/>
            <person name="Pati A."/>
            <person name="Mikhailova N."/>
            <person name="Chen A."/>
            <person name="Palaniappan K."/>
            <person name="Land M."/>
            <person name="Hauser L."/>
            <person name="Chang Y.J."/>
            <person name="Jeffries C.D."/>
            <person name="Chain P."/>
            <person name="Rohde M."/>
            <person name="Goker M."/>
            <person name="Bristow J."/>
            <person name="Eisen J.A."/>
            <person name="Markowitz V."/>
            <person name="Hugenholtz P."/>
            <person name="Kyrpides N.C."/>
            <person name="Klenk H.P."/>
            <person name="Lapidus A."/>
        </authorList>
    </citation>
    <scope>NUCLEOTIDE SEQUENCE [LARGE SCALE GENOMIC DNA]</scope>
    <source>
        <strain evidence="10">ATCC 27377 / DSM 6068 / ICPB 4128</strain>
    </source>
</reference>
<dbReference type="KEGG" id="psl:Psta_2294"/>
<evidence type="ECO:0000256" key="1">
    <source>
        <dbReference type="ARBA" id="ARBA00004651"/>
    </source>
</evidence>
<feature type="transmembrane region" description="Helical" evidence="7">
    <location>
        <begin position="298"/>
        <end position="317"/>
    </location>
</feature>
<feature type="domain" description="ABC transmembrane type-1" evidence="8">
    <location>
        <begin position="101"/>
        <end position="317"/>
    </location>
</feature>
<evidence type="ECO:0000259" key="8">
    <source>
        <dbReference type="PROSITE" id="PS50928"/>
    </source>
</evidence>
<keyword evidence="10" id="KW-1185">Reference proteome</keyword>
<dbReference type="Pfam" id="PF00528">
    <property type="entry name" value="BPD_transp_1"/>
    <property type="match status" value="1"/>
</dbReference>
<keyword evidence="2 7" id="KW-0813">Transport</keyword>
<dbReference type="AlphaFoldDB" id="D2R3L0"/>
<dbReference type="InterPro" id="IPR000515">
    <property type="entry name" value="MetI-like"/>
</dbReference>
<evidence type="ECO:0000313" key="9">
    <source>
        <dbReference type="EMBL" id="ADB16964.1"/>
    </source>
</evidence>
<dbReference type="PANTHER" id="PTHR30465">
    <property type="entry name" value="INNER MEMBRANE ABC TRANSPORTER"/>
    <property type="match status" value="1"/>
</dbReference>
<evidence type="ECO:0000256" key="4">
    <source>
        <dbReference type="ARBA" id="ARBA00022692"/>
    </source>
</evidence>
<proteinExistence type="inferred from homology"/>
<dbReference type="STRING" id="530564.Psta_2294"/>
<gene>
    <name evidence="9" type="ordered locus">Psta_2294</name>
</gene>
<dbReference type="OrthoDB" id="9773221at2"/>
<comment type="similarity">
    <text evidence="7">Belongs to the binding-protein-dependent transport system permease family.</text>
</comment>
<dbReference type="PANTHER" id="PTHR30465:SF0">
    <property type="entry name" value="OLIGOPEPTIDE TRANSPORT SYSTEM PERMEASE PROTEIN APPB"/>
    <property type="match status" value="1"/>
</dbReference>
<protein>
    <submittedName>
        <fullName evidence="9">Nickel-transporting ATPase</fullName>
    </submittedName>
</protein>
<dbReference type="InterPro" id="IPR035906">
    <property type="entry name" value="MetI-like_sf"/>
</dbReference>
<sequence>MFTYLVRRVLLGSVTLLLITMLVYLLIRSMPGSPLDTDPAMMNPEKQVSKADRDRMMKNYGLDKPPIVGYGQWMGNVLLRADLGRSFTHKRPVILLLRERLWPTILLATVSLVLSLVLAVPLGLYSTAQAGKPVERGISIVLYGLYALPSFVTGLLLLILFYVYLQGTIFQLPRGGMVSQEYASFTFLGKVWDLFVHMILPVICYSYGSLAYYSRFVKSNMEEAIRQDYCRTARAKGASSRVVLIRHAFRNTLVPWVTSLGMMLPGLVSGSIILEQLFDWPGMGYLFFEAITARDYPVIMAEALLFSVLTLLGQLLADIGIAMVDPRVSYN</sequence>
<dbReference type="CDD" id="cd06261">
    <property type="entry name" value="TM_PBP2"/>
    <property type="match status" value="1"/>
</dbReference>
<dbReference type="EMBL" id="CP001848">
    <property type="protein sequence ID" value="ADB16964.1"/>
    <property type="molecule type" value="Genomic_DNA"/>
</dbReference>
<keyword evidence="5 7" id="KW-1133">Transmembrane helix</keyword>
<feature type="transmembrane region" description="Helical" evidence="7">
    <location>
        <begin position="9"/>
        <end position="27"/>
    </location>
</feature>
<evidence type="ECO:0000256" key="3">
    <source>
        <dbReference type="ARBA" id="ARBA00022475"/>
    </source>
</evidence>
<evidence type="ECO:0000313" key="10">
    <source>
        <dbReference type="Proteomes" id="UP000001887"/>
    </source>
</evidence>
<keyword evidence="3" id="KW-1003">Cell membrane</keyword>